<accession>A0A836P0X7</accession>
<dbReference type="AlphaFoldDB" id="A0A836P0X7"/>
<proteinExistence type="predicted"/>
<dbReference type="EMBL" id="AKBN01001386">
    <property type="protein sequence ID" value="KFA00529.1"/>
    <property type="molecule type" value="Genomic_DNA"/>
</dbReference>
<evidence type="ECO:0000313" key="1">
    <source>
        <dbReference type="EMBL" id="KFA00529.1"/>
    </source>
</evidence>
<name>A0A836P0X7_XANVA</name>
<gene>
    <name evidence="1" type="ORF">A11K_0121525</name>
</gene>
<sequence length="73" mass="7878">MLALHELEAWPGDWRADVTKAGCAWVAPILEEGLRTDDTQAAIDAILARAQAPDCASPSLQRCIKRPAVRAPV</sequence>
<organism evidence="1">
    <name type="scientific">Xanthomonas vasicola pv. vasculorum NCPPB 890</name>
    <dbReference type="NCBI Taxonomy" id="1184265"/>
    <lineage>
        <taxon>Bacteria</taxon>
        <taxon>Pseudomonadati</taxon>
        <taxon>Pseudomonadota</taxon>
        <taxon>Gammaproteobacteria</taxon>
        <taxon>Lysobacterales</taxon>
        <taxon>Lysobacteraceae</taxon>
        <taxon>Xanthomonas</taxon>
    </lineage>
</organism>
<reference evidence="1" key="1">
    <citation type="submission" date="2012-05" db="EMBL/GenBank/DDBJ databases">
        <authorList>
            <person name="Studholme D.J."/>
            <person name="Wasukira A."/>
            <person name="Grant M."/>
        </authorList>
    </citation>
    <scope>NUCLEOTIDE SEQUENCE [LARGE SCALE GENOMIC DNA]</scope>
    <source>
        <strain evidence="1">NCPPB 890</strain>
    </source>
</reference>
<comment type="caution">
    <text evidence="1">The sequence shown here is derived from an EMBL/GenBank/DDBJ whole genome shotgun (WGS) entry which is preliminary data.</text>
</comment>
<protein>
    <submittedName>
        <fullName evidence="1">Uncharacterized protein</fullName>
    </submittedName>
</protein>